<feature type="transmembrane region" description="Helical" evidence="8">
    <location>
        <begin position="65"/>
        <end position="89"/>
    </location>
</feature>
<reference evidence="10" key="1">
    <citation type="journal article" date="2020" name="bioRxiv">
        <title>Historical genomics reveals the evolutionary mechanisms behind multiple outbreaks of the host-specific coffee wilt pathogen Fusarium xylarioides.</title>
        <authorList>
            <person name="Peck D."/>
            <person name="Nowell R.W."/>
            <person name="Flood J."/>
            <person name="Ryan M.J."/>
            <person name="Barraclough T.G."/>
        </authorList>
    </citation>
    <scope>NUCLEOTIDE SEQUENCE</scope>
    <source>
        <strain evidence="10">IMI 127659i</strain>
    </source>
</reference>
<dbReference type="InterPro" id="IPR036259">
    <property type="entry name" value="MFS_trans_sf"/>
</dbReference>
<feature type="transmembrane region" description="Helical" evidence="8">
    <location>
        <begin position="453"/>
        <end position="475"/>
    </location>
</feature>
<dbReference type="AlphaFoldDB" id="A0A9P7L5E6"/>
<keyword evidence="6 8" id="KW-0472">Membrane</keyword>
<dbReference type="InterPro" id="IPR005828">
    <property type="entry name" value="MFS_sugar_transport-like"/>
</dbReference>
<organism evidence="10 11">
    <name type="scientific">Fusarium xylarioides</name>
    <dbReference type="NCBI Taxonomy" id="221167"/>
    <lineage>
        <taxon>Eukaryota</taxon>
        <taxon>Fungi</taxon>
        <taxon>Dikarya</taxon>
        <taxon>Ascomycota</taxon>
        <taxon>Pezizomycotina</taxon>
        <taxon>Sordariomycetes</taxon>
        <taxon>Hypocreomycetidae</taxon>
        <taxon>Hypocreales</taxon>
        <taxon>Nectriaceae</taxon>
        <taxon>Fusarium</taxon>
        <taxon>Fusarium fujikuroi species complex</taxon>
    </lineage>
</organism>
<evidence type="ECO:0000313" key="11">
    <source>
        <dbReference type="Proteomes" id="UP000750502"/>
    </source>
</evidence>
<dbReference type="InterPro" id="IPR020846">
    <property type="entry name" value="MFS_dom"/>
</dbReference>
<feature type="transmembrane region" description="Helical" evidence="8">
    <location>
        <begin position="109"/>
        <end position="132"/>
    </location>
</feature>
<feature type="transmembrane region" description="Helical" evidence="8">
    <location>
        <begin position="414"/>
        <end position="441"/>
    </location>
</feature>
<keyword evidence="5 8" id="KW-1133">Transmembrane helix</keyword>
<dbReference type="GO" id="GO:0016020">
    <property type="term" value="C:membrane"/>
    <property type="evidence" value="ECO:0007669"/>
    <property type="project" value="UniProtKB-SubCell"/>
</dbReference>
<keyword evidence="3 7" id="KW-0813">Transport</keyword>
<dbReference type="PANTHER" id="PTHR48022:SF2">
    <property type="entry name" value="PLASTIDIC GLUCOSE TRANSPORTER 4"/>
    <property type="match status" value="1"/>
</dbReference>
<feature type="transmembrane region" description="Helical" evidence="8">
    <location>
        <begin position="386"/>
        <end position="408"/>
    </location>
</feature>
<feature type="transmembrane region" description="Helical" evidence="8">
    <location>
        <begin position="487"/>
        <end position="505"/>
    </location>
</feature>
<dbReference type="InterPro" id="IPR050360">
    <property type="entry name" value="MFS_Sugar_Transporters"/>
</dbReference>
<dbReference type="OrthoDB" id="2544694at2759"/>
<dbReference type="GO" id="GO:0005351">
    <property type="term" value="F:carbohydrate:proton symporter activity"/>
    <property type="evidence" value="ECO:0007669"/>
    <property type="project" value="TreeGrafter"/>
</dbReference>
<evidence type="ECO:0000256" key="7">
    <source>
        <dbReference type="RuleBase" id="RU003346"/>
    </source>
</evidence>
<feature type="transmembrane region" description="Helical" evidence="8">
    <location>
        <begin position="202"/>
        <end position="225"/>
    </location>
</feature>
<feature type="transmembrane region" description="Helical" evidence="8">
    <location>
        <begin position="168"/>
        <end position="190"/>
    </location>
</feature>
<accession>A0A9P7L5E6</accession>
<dbReference type="NCBIfam" id="TIGR00879">
    <property type="entry name" value="SP"/>
    <property type="match status" value="1"/>
</dbReference>
<keyword evidence="11" id="KW-1185">Reference proteome</keyword>
<dbReference type="InterPro" id="IPR003663">
    <property type="entry name" value="Sugar/inositol_transpt"/>
</dbReference>
<reference evidence="10" key="2">
    <citation type="submission" date="2020-10" db="EMBL/GenBank/DDBJ databases">
        <authorList>
            <person name="Peck L.D."/>
            <person name="Nowell R.W."/>
            <person name="Flood J."/>
            <person name="Ryan M.J."/>
            <person name="Barraclough T.G."/>
        </authorList>
    </citation>
    <scope>NUCLEOTIDE SEQUENCE</scope>
    <source>
        <strain evidence="10">IMI 127659i</strain>
    </source>
</reference>
<evidence type="ECO:0000256" key="5">
    <source>
        <dbReference type="ARBA" id="ARBA00022989"/>
    </source>
</evidence>
<dbReference type="Proteomes" id="UP000750502">
    <property type="component" value="Unassembled WGS sequence"/>
</dbReference>
<dbReference type="SUPFAM" id="SSF103473">
    <property type="entry name" value="MFS general substrate transporter"/>
    <property type="match status" value="1"/>
</dbReference>
<feature type="transmembrane region" description="Helical" evidence="8">
    <location>
        <begin position="144"/>
        <end position="162"/>
    </location>
</feature>
<dbReference type="PROSITE" id="PS00216">
    <property type="entry name" value="SUGAR_TRANSPORT_1"/>
    <property type="match status" value="1"/>
</dbReference>
<evidence type="ECO:0000256" key="4">
    <source>
        <dbReference type="ARBA" id="ARBA00022692"/>
    </source>
</evidence>
<sequence length="548" mass="60310">MSPLLNSKEGKQASGHVFHQETADEKGPINVKDLASEAVSKGQGVSGYEELTIWQTVLKFKISSLVCFAITISAGADGYQIGMIGNIIANVGFVEKFGTERSADGTVALASSIISAWAAIGSIGQIIGMTTLRFFSDRYGRKAAMYLYWLVLAISIIIECVAKDWQVWLVGKLFGGIGVGCLQCTIPTYITEVAPVRIRGALLSCYTLWWITGQFFAPVALQVMYEKAPNDYLTPVYTQWGLIGLMIIIYLAIPESPAWYVSRGKADGAKKALAFLNKGVNDYDVEHQYNLLVINVQHERVVAAEQRREQWHAIFRGRDGFRTVVTLWTGMSQQFMGLGVFYGYATYFFQQAGIEDPFKITCITSSINIAASIVAVLVADQFGRRNMACGGTTVCWLCTVAVGSLGVLPKVKVTNILLVVFTCFWNIGLVTSASAATALNGEISSQRLRHHTAGFAMASTCVVGVVMGVVVPYMVNVNEWNWGLKTSFFFTGLGFPFVVSIWFLIPEVKNRSAAELDELFERKIKPWRFHKTETATQLLLKANKGEDV</sequence>
<dbReference type="PROSITE" id="PS00217">
    <property type="entry name" value="SUGAR_TRANSPORT_2"/>
    <property type="match status" value="1"/>
</dbReference>
<feature type="transmembrane region" description="Helical" evidence="8">
    <location>
        <begin position="324"/>
        <end position="345"/>
    </location>
</feature>
<dbReference type="Gene3D" id="1.20.1250.20">
    <property type="entry name" value="MFS general substrate transporter like domains"/>
    <property type="match status" value="1"/>
</dbReference>
<dbReference type="Pfam" id="PF00083">
    <property type="entry name" value="Sugar_tr"/>
    <property type="match status" value="1"/>
</dbReference>
<proteinExistence type="inferred from homology"/>
<comment type="similarity">
    <text evidence="2 7">Belongs to the major facilitator superfamily. Sugar transporter (TC 2.A.1.1) family.</text>
</comment>
<dbReference type="EMBL" id="JADFTT010000223">
    <property type="protein sequence ID" value="KAG5764966.1"/>
    <property type="molecule type" value="Genomic_DNA"/>
</dbReference>
<dbReference type="PANTHER" id="PTHR48022">
    <property type="entry name" value="PLASTIDIC GLUCOSE TRANSPORTER 4"/>
    <property type="match status" value="1"/>
</dbReference>
<feature type="domain" description="Major facilitator superfamily (MFS) profile" evidence="9">
    <location>
        <begin position="66"/>
        <end position="509"/>
    </location>
</feature>
<evidence type="ECO:0000256" key="1">
    <source>
        <dbReference type="ARBA" id="ARBA00004141"/>
    </source>
</evidence>
<dbReference type="InterPro" id="IPR005829">
    <property type="entry name" value="Sugar_transporter_CS"/>
</dbReference>
<evidence type="ECO:0000256" key="2">
    <source>
        <dbReference type="ARBA" id="ARBA00010992"/>
    </source>
</evidence>
<evidence type="ECO:0000256" key="3">
    <source>
        <dbReference type="ARBA" id="ARBA00022448"/>
    </source>
</evidence>
<comment type="subcellular location">
    <subcellularLocation>
        <location evidence="1">Membrane</location>
        <topology evidence="1">Multi-pass membrane protein</topology>
    </subcellularLocation>
</comment>
<comment type="caution">
    <text evidence="10">The sequence shown here is derived from an EMBL/GenBank/DDBJ whole genome shotgun (WGS) entry which is preliminary data.</text>
</comment>
<evidence type="ECO:0000259" key="9">
    <source>
        <dbReference type="PROSITE" id="PS50850"/>
    </source>
</evidence>
<name>A0A9P7L5E6_9HYPO</name>
<evidence type="ECO:0000313" key="10">
    <source>
        <dbReference type="EMBL" id="KAG5764966.1"/>
    </source>
</evidence>
<feature type="transmembrane region" description="Helical" evidence="8">
    <location>
        <begin position="357"/>
        <end position="379"/>
    </location>
</feature>
<protein>
    <recommendedName>
        <fullName evidence="9">Major facilitator superfamily (MFS) profile domain-containing protein</fullName>
    </recommendedName>
</protein>
<evidence type="ECO:0000256" key="8">
    <source>
        <dbReference type="SAM" id="Phobius"/>
    </source>
</evidence>
<dbReference type="FunFam" id="1.20.1250.20:FF:000078">
    <property type="entry name" value="MFS maltose transporter, putative"/>
    <property type="match status" value="1"/>
</dbReference>
<evidence type="ECO:0000256" key="6">
    <source>
        <dbReference type="ARBA" id="ARBA00023136"/>
    </source>
</evidence>
<keyword evidence="4 8" id="KW-0812">Transmembrane</keyword>
<feature type="transmembrane region" description="Helical" evidence="8">
    <location>
        <begin position="237"/>
        <end position="253"/>
    </location>
</feature>
<dbReference type="PROSITE" id="PS50850">
    <property type="entry name" value="MFS"/>
    <property type="match status" value="1"/>
</dbReference>
<gene>
    <name evidence="10" type="ORF">H9Q72_006965</name>
</gene>